<accession>A0A8H6SLN0</accession>
<comment type="caution">
    <text evidence="1">The sequence shown here is derived from an EMBL/GenBank/DDBJ whole genome shotgun (WGS) entry which is preliminary data.</text>
</comment>
<gene>
    <name evidence="1" type="ORF">MIND_00734100</name>
</gene>
<keyword evidence="2" id="KW-1185">Reference proteome</keyword>
<proteinExistence type="predicted"/>
<organism evidence="1 2">
    <name type="scientific">Mycena indigotica</name>
    <dbReference type="NCBI Taxonomy" id="2126181"/>
    <lineage>
        <taxon>Eukaryota</taxon>
        <taxon>Fungi</taxon>
        <taxon>Dikarya</taxon>
        <taxon>Basidiomycota</taxon>
        <taxon>Agaricomycotina</taxon>
        <taxon>Agaricomycetes</taxon>
        <taxon>Agaricomycetidae</taxon>
        <taxon>Agaricales</taxon>
        <taxon>Marasmiineae</taxon>
        <taxon>Mycenaceae</taxon>
        <taxon>Mycena</taxon>
    </lineage>
</organism>
<reference evidence="1" key="1">
    <citation type="submission" date="2020-05" db="EMBL/GenBank/DDBJ databases">
        <title>Mycena genomes resolve the evolution of fungal bioluminescence.</title>
        <authorList>
            <person name="Tsai I.J."/>
        </authorList>
    </citation>
    <scope>NUCLEOTIDE SEQUENCE</scope>
    <source>
        <strain evidence="1">171206Taipei</strain>
    </source>
</reference>
<evidence type="ECO:0000313" key="1">
    <source>
        <dbReference type="EMBL" id="KAF7301686.1"/>
    </source>
</evidence>
<dbReference type="Proteomes" id="UP000636479">
    <property type="component" value="Unassembled WGS sequence"/>
</dbReference>
<dbReference type="AlphaFoldDB" id="A0A8H6SLN0"/>
<protein>
    <submittedName>
        <fullName evidence="1">Uncharacterized protein</fullName>
    </submittedName>
</protein>
<dbReference type="OrthoDB" id="3358904at2759"/>
<dbReference type="EMBL" id="JACAZF010000006">
    <property type="protein sequence ID" value="KAF7301686.1"/>
    <property type="molecule type" value="Genomic_DNA"/>
</dbReference>
<sequence length="125" mass="13374">MADLPQSTPSVAQPTDYSHFVLQAVKTGSKEGGLDQAVVRTALSLCASFLITDTSTNEMTRGSQTWFTGLNQLVDLLVALHARDELEVDTFNAASKVRVGPCVFFLPHFVRHAQSAGRLLGLGGA</sequence>
<evidence type="ECO:0000313" key="2">
    <source>
        <dbReference type="Proteomes" id="UP000636479"/>
    </source>
</evidence>
<dbReference type="RefSeq" id="XP_037219686.1">
    <property type="nucleotide sequence ID" value="XM_037364042.1"/>
</dbReference>
<dbReference type="GeneID" id="59346558"/>
<name>A0A8H6SLN0_9AGAR</name>